<keyword evidence="6" id="KW-1185">Reference proteome</keyword>
<feature type="domain" description="CCHC-type" evidence="4">
    <location>
        <begin position="208"/>
        <end position="222"/>
    </location>
</feature>
<dbReference type="OrthoDB" id="6624230at2759"/>
<dbReference type="Gene3D" id="4.10.60.10">
    <property type="entry name" value="Zinc finger, CCHC-type"/>
    <property type="match status" value="1"/>
</dbReference>
<dbReference type="EMBL" id="CAJNOC010007411">
    <property type="protein sequence ID" value="CAF1098424.1"/>
    <property type="molecule type" value="Genomic_DNA"/>
</dbReference>
<accession>A0A814P394</accession>
<dbReference type="InterPro" id="IPR036875">
    <property type="entry name" value="Znf_CCHC_sf"/>
</dbReference>
<dbReference type="SUPFAM" id="SSF57756">
    <property type="entry name" value="Retrovirus zinc finger-like domains"/>
    <property type="match status" value="1"/>
</dbReference>
<evidence type="ECO:0000256" key="1">
    <source>
        <dbReference type="PROSITE-ProRule" id="PRU00047"/>
    </source>
</evidence>
<dbReference type="Proteomes" id="UP000663879">
    <property type="component" value="Unassembled WGS sequence"/>
</dbReference>
<keyword evidence="1" id="KW-0862">Zinc</keyword>
<dbReference type="AlphaFoldDB" id="A0A814P394"/>
<dbReference type="GO" id="GO:0008270">
    <property type="term" value="F:zinc ion binding"/>
    <property type="evidence" value="ECO:0007669"/>
    <property type="project" value="UniProtKB-KW"/>
</dbReference>
<evidence type="ECO:0000259" key="4">
    <source>
        <dbReference type="PROSITE" id="PS50158"/>
    </source>
</evidence>
<keyword evidence="2" id="KW-0175">Coiled coil</keyword>
<feature type="coiled-coil region" evidence="2">
    <location>
        <begin position="310"/>
        <end position="347"/>
    </location>
</feature>
<feature type="region of interest" description="Disordered" evidence="3">
    <location>
        <begin position="281"/>
        <end position="302"/>
    </location>
</feature>
<evidence type="ECO:0000256" key="3">
    <source>
        <dbReference type="SAM" id="MobiDB-lite"/>
    </source>
</evidence>
<evidence type="ECO:0000313" key="6">
    <source>
        <dbReference type="Proteomes" id="UP000663879"/>
    </source>
</evidence>
<gene>
    <name evidence="5" type="ORF">OXX778_LOCUS21024</name>
</gene>
<keyword evidence="1" id="KW-0479">Metal-binding</keyword>
<dbReference type="GO" id="GO:0003676">
    <property type="term" value="F:nucleic acid binding"/>
    <property type="evidence" value="ECO:0007669"/>
    <property type="project" value="InterPro"/>
</dbReference>
<feature type="compositionally biased region" description="Polar residues" evidence="3">
    <location>
        <begin position="284"/>
        <end position="296"/>
    </location>
</feature>
<comment type="caution">
    <text evidence="5">The sequence shown here is derived from an EMBL/GenBank/DDBJ whole genome shotgun (WGS) entry which is preliminary data.</text>
</comment>
<dbReference type="PROSITE" id="PS50158">
    <property type="entry name" value="ZF_CCHC"/>
    <property type="match status" value="2"/>
</dbReference>
<dbReference type="InterPro" id="IPR001878">
    <property type="entry name" value="Znf_CCHC"/>
</dbReference>
<sequence>MDSQLTNWAQRLTQLSDDNPTISSIIDEINRVKQTQTNQCLNSQYLPKPSYSNVASKLNLTSKIETPSLSTAFIDLSTTTQESYLANICEDFEKNGIKCDDIENFRITEAEKDGEIVELERAEDDKAIVIKNLDYEEALAQFETYLKPMGITKIIEMKSLKKDYKIEMLKAICESYHKVEELIRYGIKIKYMNRRVEKFVYQPKLILCYRCGQTGHKSDRCKGQEKCIRCSKTDHVSKECPNKDNKDKLQCPNCGGKHPATYAGCPYFKQRLQEIYQKKEDKNFSNSKKTRAQSPCPNVENESQNSNVEIKKLSDKLDIINTKLDIFENLSKRIEELEKKCGEYEDVTNDKIVKIVSQSKELINKTISSITFAFELIVNEISNTETRKSIQEKLKRYLQANFVQDLLLGNYNFNTFEYE</sequence>
<name>A0A814P394_9BILA</name>
<feature type="domain" description="CCHC-type" evidence="4">
    <location>
        <begin position="226"/>
        <end position="242"/>
    </location>
</feature>
<proteinExistence type="predicted"/>
<protein>
    <recommendedName>
        <fullName evidence="4">CCHC-type domain-containing protein</fullName>
    </recommendedName>
</protein>
<dbReference type="SMART" id="SM00343">
    <property type="entry name" value="ZnF_C2HC"/>
    <property type="match status" value="2"/>
</dbReference>
<organism evidence="5 6">
    <name type="scientific">Brachionus calyciflorus</name>
    <dbReference type="NCBI Taxonomy" id="104777"/>
    <lineage>
        <taxon>Eukaryota</taxon>
        <taxon>Metazoa</taxon>
        <taxon>Spiralia</taxon>
        <taxon>Gnathifera</taxon>
        <taxon>Rotifera</taxon>
        <taxon>Eurotatoria</taxon>
        <taxon>Monogononta</taxon>
        <taxon>Pseudotrocha</taxon>
        <taxon>Ploima</taxon>
        <taxon>Brachionidae</taxon>
        <taxon>Brachionus</taxon>
    </lineage>
</organism>
<dbReference type="Pfam" id="PF00098">
    <property type="entry name" value="zf-CCHC"/>
    <property type="match status" value="1"/>
</dbReference>
<reference evidence="5" key="1">
    <citation type="submission" date="2021-02" db="EMBL/GenBank/DDBJ databases">
        <authorList>
            <person name="Nowell W R."/>
        </authorList>
    </citation>
    <scope>NUCLEOTIDE SEQUENCE</scope>
    <source>
        <strain evidence="5">Ploen Becks lab</strain>
    </source>
</reference>
<keyword evidence="1" id="KW-0863">Zinc-finger</keyword>
<evidence type="ECO:0000313" key="5">
    <source>
        <dbReference type="EMBL" id="CAF1098424.1"/>
    </source>
</evidence>
<evidence type="ECO:0000256" key="2">
    <source>
        <dbReference type="SAM" id="Coils"/>
    </source>
</evidence>